<dbReference type="Proteomes" id="UP000264445">
    <property type="component" value="Unassembled WGS sequence"/>
</dbReference>
<reference evidence="2 3" key="1">
    <citation type="journal article" date="2018" name="Nat. Biotechnol.">
        <title>A standardized bacterial taxonomy based on genome phylogeny substantially revises the tree of life.</title>
        <authorList>
            <person name="Parks D.H."/>
            <person name="Chuvochina M."/>
            <person name="Waite D.W."/>
            <person name="Rinke C."/>
            <person name="Skarshewski A."/>
            <person name="Chaumeil P.A."/>
            <person name="Hugenholtz P."/>
        </authorList>
    </citation>
    <scope>NUCLEOTIDE SEQUENCE [LARGE SCALE GENOMIC DNA]</scope>
    <source>
        <strain evidence="2">UBA12544</strain>
    </source>
</reference>
<gene>
    <name evidence="2" type="ORF">DEA61_01355</name>
</gene>
<name>A0A101E3F6_9THEO</name>
<organism evidence="2 3">
    <name type="scientific">Caldanaerobacter subterraneus</name>
    <dbReference type="NCBI Taxonomy" id="911092"/>
    <lineage>
        <taxon>Bacteria</taxon>
        <taxon>Bacillati</taxon>
        <taxon>Bacillota</taxon>
        <taxon>Clostridia</taxon>
        <taxon>Thermoanaerobacterales</taxon>
        <taxon>Thermoanaerobacteraceae</taxon>
        <taxon>Caldanaerobacter</taxon>
    </lineage>
</organism>
<dbReference type="Pfam" id="PF03437">
    <property type="entry name" value="BtpA"/>
    <property type="match status" value="1"/>
</dbReference>
<dbReference type="SUPFAM" id="SSF51366">
    <property type="entry name" value="Ribulose-phoshate binding barrel"/>
    <property type="match status" value="1"/>
</dbReference>
<evidence type="ECO:0000313" key="2">
    <source>
        <dbReference type="EMBL" id="HBT48513.1"/>
    </source>
</evidence>
<protein>
    <submittedName>
        <fullName evidence="2">Membrane biogenesis protein</fullName>
    </submittedName>
</protein>
<dbReference type="PANTHER" id="PTHR21381:SF3">
    <property type="entry name" value="SGC REGION PROTEIN SGCQ-RELATED"/>
    <property type="match status" value="1"/>
</dbReference>
<comment type="similarity">
    <text evidence="1">Belongs to the BtpA family.</text>
</comment>
<dbReference type="NCBIfam" id="TIGR00259">
    <property type="entry name" value="thylakoid_BtpA"/>
    <property type="match status" value="1"/>
</dbReference>
<dbReference type="RefSeq" id="WP_278428591.1">
    <property type="nucleotide sequence ID" value="NZ_DOLB01000030.1"/>
</dbReference>
<dbReference type="InterPro" id="IPR005137">
    <property type="entry name" value="BtpA"/>
</dbReference>
<accession>A0A101E3F6</accession>
<evidence type="ECO:0000256" key="1">
    <source>
        <dbReference type="ARBA" id="ARBA00006007"/>
    </source>
</evidence>
<proteinExistence type="inferred from homology"/>
<sequence length="274" mass="29994">MIRGRLDKFIEMFGYKPIIGMVHLPPLPGSPLYEGGGINSIIDYALEEATILEQEGVNGIEIENFMDPSYFPGTVGPELVSAMAIIAHEIKKKIHLPLGICILADPIASIAVAHAVKAEFIRATVFTEAVVDVSGLILGRPHEILRYRKFLDNSIKIFADVQIKHSAPLAPRPIQESAYDAAYFLADAVIISGKHTGFPTPVEDVKVVKEVLPDVPVLVGSGLTAENVTRLFEYADGAIVGTYFKYEGKSENRIDRERVKKLVGVVDSIRKSRA</sequence>
<evidence type="ECO:0000313" key="3">
    <source>
        <dbReference type="Proteomes" id="UP000264445"/>
    </source>
</evidence>
<dbReference type="PANTHER" id="PTHR21381">
    <property type="entry name" value="ZGC:162297"/>
    <property type="match status" value="1"/>
</dbReference>
<dbReference type="PIRSF" id="PIRSF005956">
    <property type="entry name" value="BtpA"/>
    <property type="match status" value="1"/>
</dbReference>
<dbReference type="EMBL" id="DOLB01000030">
    <property type="protein sequence ID" value="HBT48513.1"/>
    <property type="molecule type" value="Genomic_DNA"/>
</dbReference>
<dbReference type="AlphaFoldDB" id="A0A101E3F6"/>
<comment type="caution">
    <text evidence="2">The sequence shown here is derived from an EMBL/GenBank/DDBJ whole genome shotgun (WGS) entry which is preliminary data.</text>
</comment>
<dbReference type="InterPro" id="IPR011060">
    <property type="entry name" value="RibuloseP-bd_barrel"/>
</dbReference>